<sequence>MKKLKPYLFASCLLGLVTLAKPVAANDQGYATFSKTAYNTTTKTFDVIAKKSPNGKNIKQVDVAIWSEENGQDDIKWYSTSNVVDGQAKVQFNLANHGSRAGDYNTHVYVTYSDGVRKGSVLARTKVNVKAPQISLNNADIHLYSDVNAPSNGVIYYAVWSEENGQDDIKWYPASQTGLTVANLKNHKSYGSYQIHTYLQQNGKMTGISTQSISVNKPSISHQIIATSDKTYDIIVNNVPDYFSSIKIPIWSDVNGQDDIKWYQASKISPNTYKVNLQLTNHGFDFGKYNVHIYGQNDVLSKFEGLAVTAGFNVSSISGLENPLVTLDKQNIEEGTFTVSALETAMSKKITKMNVSVKSKSNPNLSKTYEAKTSSYGKIYQSVDLKQLVKTADTFVVDATVTYSDNTSIQFILPEASYRPKAQTQATASAQTSQTTGTPKITTYINEQNTYPVGQCTWAVKSLAPWIPNFLGNANSWATGAKSKGFRVGTSPRVGSIIVWPNDGGGYGHVAYVTHVESSTKIQVKESNYAGNKYISNFRGWFNPLDSSWGGNVSYIYPD</sequence>
<dbReference type="InterPro" id="IPR013688">
    <property type="entry name" value="GBS_Bsp-like"/>
</dbReference>
<proteinExistence type="predicted"/>
<evidence type="ECO:0000259" key="2">
    <source>
        <dbReference type="PROSITE" id="PS50911"/>
    </source>
</evidence>
<dbReference type="PRINTS" id="PR01852">
    <property type="entry name" value="SIBAPROTEIN"/>
</dbReference>
<organism evidence="3 4">
    <name type="scientific">Streptococcus henryi</name>
    <dbReference type="NCBI Taxonomy" id="439219"/>
    <lineage>
        <taxon>Bacteria</taxon>
        <taxon>Bacillati</taxon>
        <taxon>Bacillota</taxon>
        <taxon>Bacilli</taxon>
        <taxon>Lactobacillales</taxon>
        <taxon>Streptococcaceae</taxon>
        <taxon>Streptococcus</taxon>
    </lineage>
</organism>
<evidence type="ECO:0000313" key="3">
    <source>
        <dbReference type="EMBL" id="SDB28542.1"/>
    </source>
</evidence>
<dbReference type="Gene3D" id="3.90.1720.10">
    <property type="entry name" value="endopeptidase domain like (from Nostoc punctiforme)"/>
    <property type="match status" value="1"/>
</dbReference>
<dbReference type="Pfam" id="PF08481">
    <property type="entry name" value="GBS_Bsp-like"/>
    <property type="match status" value="3"/>
</dbReference>
<protein>
    <submittedName>
        <fullName evidence="3">Surface antigen</fullName>
    </submittedName>
</protein>
<feature type="domain" description="Peptidase C51" evidence="2">
    <location>
        <begin position="431"/>
        <end position="557"/>
    </location>
</feature>
<dbReference type="Pfam" id="PF05257">
    <property type="entry name" value="CHAP"/>
    <property type="match status" value="1"/>
</dbReference>
<feature type="chain" id="PRO_5010234230" evidence="1">
    <location>
        <begin position="26"/>
        <end position="559"/>
    </location>
</feature>
<name>A0A1G6C6S5_9STRE</name>
<dbReference type="eggNOG" id="COG0860">
    <property type="taxonomic scope" value="Bacteria"/>
</dbReference>
<dbReference type="RefSeq" id="WP_074486185.1">
    <property type="nucleotide sequence ID" value="NZ_FMXP01000018.1"/>
</dbReference>
<evidence type="ECO:0000313" key="4">
    <source>
        <dbReference type="Proteomes" id="UP000182508"/>
    </source>
</evidence>
<dbReference type="PROSITE" id="PS50911">
    <property type="entry name" value="CHAP"/>
    <property type="match status" value="1"/>
</dbReference>
<reference evidence="3 4" key="1">
    <citation type="submission" date="2016-10" db="EMBL/GenBank/DDBJ databases">
        <authorList>
            <person name="de Groot N.N."/>
        </authorList>
    </citation>
    <scope>NUCLEOTIDE SEQUENCE [LARGE SCALE GENOMIC DNA]</scope>
    <source>
        <strain evidence="3 4">A-4</strain>
    </source>
</reference>
<dbReference type="STRING" id="439219.SAMN02910293_01436"/>
<dbReference type="eggNOG" id="COG3942">
    <property type="taxonomic scope" value="Bacteria"/>
</dbReference>
<dbReference type="InterPro" id="IPR009148">
    <property type="entry name" value="PcsB-like"/>
</dbReference>
<gene>
    <name evidence="3" type="ORF">SAMN02910293_01436</name>
</gene>
<dbReference type="AlphaFoldDB" id="A0A1G6C6S5"/>
<dbReference type="EMBL" id="FMXP01000018">
    <property type="protein sequence ID" value="SDB28542.1"/>
    <property type="molecule type" value="Genomic_DNA"/>
</dbReference>
<keyword evidence="4" id="KW-1185">Reference proteome</keyword>
<dbReference type="SUPFAM" id="SSF54001">
    <property type="entry name" value="Cysteine proteinases"/>
    <property type="match status" value="1"/>
</dbReference>
<evidence type="ECO:0000256" key="1">
    <source>
        <dbReference type="SAM" id="SignalP"/>
    </source>
</evidence>
<dbReference type="Proteomes" id="UP000182508">
    <property type="component" value="Unassembled WGS sequence"/>
</dbReference>
<dbReference type="InterPro" id="IPR007921">
    <property type="entry name" value="CHAP_dom"/>
</dbReference>
<keyword evidence="1" id="KW-0732">Signal</keyword>
<feature type="signal peptide" evidence="1">
    <location>
        <begin position="1"/>
        <end position="25"/>
    </location>
</feature>
<dbReference type="Gene3D" id="2.60.40.3760">
    <property type="match status" value="3"/>
</dbReference>
<accession>A0A1G6C6S5</accession>
<dbReference type="InterPro" id="IPR038765">
    <property type="entry name" value="Papain-like_cys_pep_sf"/>
</dbReference>